<dbReference type="GO" id="GO:0005634">
    <property type="term" value="C:nucleus"/>
    <property type="evidence" value="ECO:0007669"/>
    <property type="project" value="UniProtKB-SubCell"/>
</dbReference>
<evidence type="ECO:0000256" key="18">
    <source>
        <dbReference type="ARBA" id="ARBA00023242"/>
    </source>
</evidence>
<dbReference type="InterPro" id="IPR027417">
    <property type="entry name" value="P-loop_NTPase"/>
</dbReference>
<evidence type="ECO:0000256" key="9">
    <source>
        <dbReference type="ARBA" id="ARBA00022801"/>
    </source>
</evidence>
<evidence type="ECO:0000256" key="10">
    <source>
        <dbReference type="ARBA" id="ARBA00022806"/>
    </source>
</evidence>
<dbReference type="CDD" id="cd18037">
    <property type="entry name" value="DEXSc_Pif1_like"/>
    <property type="match status" value="1"/>
</dbReference>
<keyword evidence="9 19" id="KW-0378">Hydrolase</keyword>
<dbReference type="InterPro" id="IPR009027">
    <property type="entry name" value="Ribosomal_bL9/RNase_H1_N"/>
</dbReference>
<proteinExistence type="inferred from homology"/>
<dbReference type="Gene3D" id="3.40.970.10">
    <property type="entry name" value="Ribonuclease H1, N-terminal domain"/>
    <property type="match status" value="1"/>
</dbReference>
<dbReference type="InterPro" id="IPR051055">
    <property type="entry name" value="PIF1_helicase"/>
</dbReference>
<comment type="function">
    <text evidence="19">DNA-dependent ATPase and 5'-3' DNA helicase required for the maintenance of both mitochondrial and nuclear genome stability.</text>
</comment>
<keyword evidence="11 19" id="KW-0067">ATP-binding</keyword>
<comment type="similarity">
    <text evidence="3">Belongs to the RNase H family.</text>
</comment>
<keyword evidence="14 19" id="KW-0496">Mitochondrion</keyword>
<dbReference type="InterPro" id="IPR010285">
    <property type="entry name" value="DNA_helicase_pif1-like_DEAD"/>
</dbReference>
<dbReference type="Pfam" id="PF01693">
    <property type="entry name" value="Cauli_VI"/>
    <property type="match status" value="1"/>
</dbReference>
<dbReference type="InterPro" id="IPR049163">
    <property type="entry name" value="Pif1-like_2B_dom"/>
</dbReference>
<keyword evidence="16 19" id="KW-0234">DNA repair</keyword>
<evidence type="ECO:0000256" key="2">
    <source>
        <dbReference type="ARBA" id="ARBA00004065"/>
    </source>
</evidence>
<evidence type="ECO:0000256" key="13">
    <source>
        <dbReference type="ARBA" id="ARBA00023125"/>
    </source>
</evidence>
<evidence type="ECO:0000256" key="17">
    <source>
        <dbReference type="ARBA" id="ARBA00023235"/>
    </source>
</evidence>
<comment type="catalytic activity">
    <reaction evidence="19">
        <text>ATP + H2O = ADP + phosphate + H(+)</text>
        <dbReference type="Rhea" id="RHEA:13065"/>
        <dbReference type="ChEBI" id="CHEBI:15377"/>
        <dbReference type="ChEBI" id="CHEBI:15378"/>
        <dbReference type="ChEBI" id="CHEBI:30616"/>
        <dbReference type="ChEBI" id="CHEBI:43474"/>
        <dbReference type="ChEBI" id="CHEBI:456216"/>
        <dbReference type="EC" id="5.6.2.3"/>
    </reaction>
</comment>
<dbReference type="InterPro" id="IPR037056">
    <property type="entry name" value="RNase_H1_N_sf"/>
</dbReference>
<dbReference type="AlphaFoldDB" id="A0A8H5D9L0"/>
<dbReference type="GO" id="GO:0046872">
    <property type="term" value="F:metal ion binding"/>
    <property type="evidence" value="ECO:0007669"/>
    <property type="project" value="UniProtKB-KW"/>
</dbReference>
<keyword evidence="15 19" id="KW-0233">DNA recombination</keyword>
<keyword evidence="10 19" id="KW-0347">Helicase</keyword>
<dbReference type="OrthoDB" id="432234at2759"/>
<organism evidence="21 22">
    <name type="scientific">Leucocoprinus leucothites</name>
    <dbReference type="NCBI Taxonomy" id="201217"/>
    <lineage>
        <taxon>Eukaryota</taxon>
        <taxon>Fungi</taxon>
        <taxon>Dikarya</taxon>
        <taxon>Basidiomycota</taxon>
        <taxon>Agaricomycotina</taxon>
        <taxon>Agaricomycetes</taxon>
        <taxon>Agaricomycetidae</taxon>
        <taxon>Agaricales</taxon>
        <taxon>Agaricineae</taxon>
        <taxon>Agaricaceae</taxon>
        <taxon>Leucocoprinus</taxon>
    </lineage>
</organism>
<feature type="DNA-binding region" evidence="19">
    <location>
        <begin position="539"/>
        <end position="558"/>
    </location>
</feature>
<evidence type="ECO:0000313" key="22">
    <source>
        <dbReference type="Proteomes" id="UP000559027"/>
    </source>
</evidence>
<dbReference type="GO" id="GO:0005524">
    <property type="term" value="F:ATP binding"/>
    <property type="evidence" value="ECO:0007669"/>
    <property type="project" value="UniProtKB-UniRule"/>
</dbReference>
<keyword evidence="7" id="KW-0255">Endonuclease</keyword>
<dbReference type="GO" id="GO:0004519">
    <property type="term" value="F:endonuclease activity"/>
    <property type="evidence" value="ECO:0007669"/>
    <property type="project" value="UniProtKB-KW"/>
</dbReference>
<comment type="subcellular location">
    <subcellularLocation>
        <location evidence="19">Nucleus</location>
    </subcellularLocation>
    <subcellularLocation>
        <location evidence="19">Mitochondrion</location>
    </subcellularLocation>
</comment>
<dbReference type="SUPFAM" id="SSF52540">
    <property type="entry name" value="P-loop containing nucleoside triphosphate hydrolases"/>
    <property type="match status" value="2"/>
</dbReference>
<dbReference type="InterPro" id="IPR011320">
    <property type="entry name" value="RNase_H1_N"/>
</dbReference>
<evidence type="ECO:0000256" key="7">
    <source>
        <dbReference type="ARBA" id="ARBA00022759"/>
    </source>
</evidence>
<feature type="binding site" evidence="19">
    <location>
        <begin position="129"/>
        <end position="136"/>
    </location>
    <ligand>
        <name>ATP</name>
        <dbReference type="ChEBI" id="CHEBI:30616"/>
    </ligand>
</feature>
<dbReference type="GO" id="GO:0006281">
    <property type="term" value="P:DNA repair"/>
    <property type="evidence" value="ECO:0007669"/>
    <property type="project" value="UniProtKB-UniRule"/>
</dbReference>
<keyword evidence="8 19" id="KW-0227">DNA damage</keyword>
<keyword evidence="12" id="KW-0460">Magnesium</keyword>
<evidence type="ECO:0000256" key="5">
    <source>
        <dbReference type="ARBA" id="ARBA00022723"/>
    </source>
</evidence>
<dbReference type="Gene3D" id="3.40.50.300">
    <property type="entry name" value="P-loop containing nucleotide triphosphate hydrolases"/>
    <property type="match status" value="1"/>
</dbReference>
<evidence type="ECO:0000256" key="8">
    <source>
        <dbReference type="ARBA" id="ARBA00022763"/>
    </source>
</evidence>
<keyword evidence="17 19" id="KW-0413">Isomerase</keyword>
<evidence type="ECO:0000256" key="19">
    <source>
        <dbReference type="HAMAP-Rule" id="MF_03176"/>
    </source>
</evidence>
<keyword evidence="13 19" id="KW-0238">DNA-binding</keyword>
<evidence type="ECO:0000256" key="16">
    <source>
        <dbReference type="ARBA" id="ARBA00023204"/>
    </source>
</evidence>
<dbReference type="InterPro" id="IPR003593">
    <property type="entry name" value="AAA+_ATPase"/>
</dbReference>
<reference evidence="21 22" key="1">
    <citation type="journal article" date="2020" name="ISME J.">
        <title>Uncovering the hidden diversity of litter-decomposition mechanisms in mushroom-forming fungi.</title>
        <authorList>
            <person name="Floudas D."/>
            <person name="Bentzer J."/>
            <person name="Ahren D."/>
            <person name="Johansson T."/>
            <person name="Persson P."/>
            <person name="Tunlid A."/>
        </authorList>
    </citation>
    <scope>NUCLEOTIDE SEQUENCE [LARGE SCALE GENOMIC DNA]</scope>
    <source>
        <strain evidence="21 22">CBS 146.42</strain>
    </source>
</reference>
<evidence type="ECO:0000256" key="1">
    <source>
        <dbReference type="ARBA" id="ARBA00001946"/>
    </source>
</evidence>
<dbReference type="GO" id="GO:0043139">
    <property type="term" value="F:5'-3' DNA helicase activity"/>
    <property type="evidence" value="ECO:0007669"/>
    <property type="project" value="UniProtKB-UniRule"/>
</dbReference>
<evidence type="ECO:0000256" key="4">
    <source>
        <dbReference type="ARBA" id="ARBA00022722"/>
    </source>
</evidence>
<dbReference type="GO" id="GO:0003677">
    <property type="term" value="F:DNA binding"/>
    <property type="evidence" value="ECO:0007669"/>
    <property type="project" value="UniProtKB-KW"/>
</dbReference>
<dbReference type="Pfam" id="PF05970">
    <property type="entry name" value="PIF1"/>
    <property type="match status" value="1"/>
</dbReference>
<gene>
    <name evidence="19" type="primary">PIF1</name>
    <name evidence="21" type="ORF">D9756_004033</name>
</gene>
<dbReference type="HAMAP" id="MF_03176">
    <property type="entry name" value="PIF1"/>
    <property type="match status" value="1"/>
</dbReference>
<feature type="domain" description="AAA+ ATPase" evidence="20">
    <location>
        <begin position="121"/>
        <end position="431"/>
    </location>
</feature>
<comment type="caution">
    <text evidence="21">The sequence shown here is derived from an EMBL/GenBank/DDBJ whole genome shotgun (WGS) entry which is preliminary data.</text>
</comment>
<dbReference type="SMART" id="SM00382">
    <property type="entry name" value="AAA"/>
    <property type="match status" value="1"/>
</dbReference>
<evidence type="ECO:0000256" key="6">
    <source>
        <dbReference type="ARBA" id="ARBA00022741"/>
    </source>
</evidence>
<evidence type="ECO:0000256" key="15">
    <source>
        <dbReference type="ARBA" id="ARBA00023172"/>
    </source>
</evidence>
<evidence type="ECO:0000256" key="3">
    <source>
        <dbReference type="ARBA" id="ARBA00005300"/>
    </source>
</evidence>
<dbReference type="EC" id="5.6.2.3" evidence="19"/>
<dbReference type="GO" id="GO:0005739">
    <property type="term" value="C:mitochondrion"/>
    <property type="evidence" value="ECO:0007669"/>
    <property type="project" value="UniProtKB-SubCell"/>
</dbReference>
<comment type="cofactor">
    <cofactor evidence="1 19">
        <name>Mg(2+)</name>
        <dbReference type="ChEBI" id="CHEBI:18420"/>
    </cofactor>
</comment>
<dbReference type="GO" id="GO:0016787">
    <property type="term" value="F:hydrolase activity"/>
    <property type="evidence" value="ECO:0007669"/>
    <property type="project" value="UniProtKB-KW"/>
</dbReference>
<evidence type="ECO:0000313" key="21">
    <source>
        <dbReference type="EMBL" id="KAF5356106.1"/>
    </source>
</evidence>
<comment type="similarity">
    <text evidence="19">Belongs to the helicase family. PIF1 subfamily.</text>
</comment>
<evidence type="ECO:0000256" key="14">
    <source>
        <dbReference type="ARBA" id="ARBA00023128"/>
    </source>
</evidence>
<dbReference type="InterPro" id="IPR048293">
    <property type="entry name" value="PIF1_RRM3_pfh1"/>
</dbReference>
<dbReference type="PANTHER" id="PTHR47642">
    <property type="entry name" value="ATP-DEPENDENT DNA HELICASE"/>
    <property type="match status" value="1"/>
</dbReference>
<dbReference type="FunFam" id="3.40.970.10:FF:000002">
    <property type="entry name" value="Ribonuclease H"/>
    <property type="match status" value="1"/>
</dbReference>
<dbReference type="Pfam" id="PF21530">
    <property type="entry name" value="Pif1_2B_dom"/>
    <property type="match status" value="1"/>
</dbReference>
<sequence length="598" mass="67371">MPKASKMKFYAVAVGRDAPNIYTTWDECSAKVSRYPKAMHQSFKTREEAERWLESKADVTALYSPENLRTIARGTQSSPIPVDSDDGLQRDARALGIEPSPPEQKVVLSPEQSRVFAEVKEGGNVFFTGSAGTGKSVLLREIIKFKTGRHSPNVIAITASTGIAAINIGGVTLHSWAGIKLGEEPVDRFVKKVRYQKSLESLRKRWQQVKALIIDELSMIDGSLFDYLEEIARELRGDSRPFGGIQLVLCGDFCQLPPVPGRDKKGREVPAKFAFEARSWDSCIGTPMMLKKVFRQRDQTFANMLNEMRYGKMQESTIRIFKSLERNVTYSDGIEPTEMYPTRREVANANTWRLGRLPGEPRIYEAQDHKGVDHKGEQISHERMLDILDKLVAPKTLELKVGAQVMLIKNLRQGILVNGSIGQVVDFATPKEAVESGTKIAQVESDKLHSRNGTSNINLVTQEILKYDWKWPVIKFTNGETLVVTPVDFTVNNGDGETLMARRLQLPLILAWALSVHKSQGQTLERVRVDLRRTFEMGQAYVALSRATNMEHLQVLNFSKEKVMADPKVLAWYGENVSTPEQEFDTDDDELSAFDEYR</sequence>
<dbReference type="PANTHER" id="PTHR47642:SF5">
    <property type="entry name" value="ATP-DEPENDENT DNA HELICASE"/>
    <property type="match status" value="1"/>
</dbReference>
<keyword evidence="22" id="KW-1185">Reference proteome</keyword>
<protein>
    <recommendedName>
        <fullName evidence="19">ATP-dependent DNA helicase PIF1</fullName>
        <ecNumber evidence="19">5.6.2.3</ecNumber>
    </recommendedName>
    <alternativeName>
        <fullName evidence="19">DNA 5'-3' helicase PIF1</fullName>
    </alternativeName>
    <alternativeName>
        <fullName evidence="19">DNA repair and recombination helicase PIF1</fullName>
    </alternativeName>
</protein>
<evidence type="ECO:0000256" key="11">
    <source>
        <dbReference type="ARBA" id="ARBA00022840"/>
    </source>
</evidence>
<accession>A0A8H5D9L0</accession>
<dbReference type="SUPFAM" id="SSF55658">
    <property type="entry name" value="L9 N-domain-like"/>
    <property type="match status" value="1"/>
</dbReference>
<keyword evidence="5" id="KW-0479">Metal-binding</keyword>
<dbReference type="CDD" id="cd18809">
    <property type="entry name" value="SF1_C_RecD"/>
    <property type="match status" value="1"/>
</dbReference>
<dbReference type="Proteomes" id="UP000559027">
    <property type="component" value="Unassembled WGS sequence"/>
</dbReference>
<dbReference type="GO" id="GO:0000723">
    <property type="term" value="P:telomere maintenance"/>
    <property type="evidence" value="ECO:0007669"/>
    <property type="project" value="InterPro"/>
</dbReference>
<evidence type="ECO:0000256" key="12">
    <source>
        <dbReference type="ARBA" id="ARBA00022842"/>
    </source>
</evidence>
<comment type="function">
    <text evidence="2">Endonuclease that specifically degrades the RNA of RNA-DNA hybrids.</text>
</comment>
<name>A0A8H5D9L0_9AGAR</name>
<dbReference type="EMBL" id="JAACJO010000007">
    <property type="protein sequence ID" value="KAF5356106.1"/>
    <property type="molecule type" value="Genomic_DNA"/>
</dbReference>
<keyword evidence="6 19" id="KW-0547">Nucleotide-binding</keyword>
<evidence type="ECO:0000259" key="20">
    <source>
        <dbReference type="SMART" id="SM00382"/>
    </source>
</evidence>
<keyword evidence="4" id="KW-0540">Nuclease</keyword>
<comment type="subunit">
    <text evidence="19">Monomer.</text>
</comment>
<keyword evidence="18 19" id="KW-0539">Nucleus</keyword>
<dbReference type="GO" id="GO:0006310">
    <property type="term" value="P:DNA recombination"/>
    <property type="evidence" value="ECO:0007669"/>
    <property type="project" value="UniProtKB-UniRule"/>
</dbReference>